<feature type="region of interest" description="Disordered" evidence="1">
    <location>
        <begin position="1"/>
        <end position="36"/>
    </location>
</feature>
<dbReference type="AlphaFoldDB" id="A0A5B7HB46"/>
<dbReference type="EMBL" id="VSRR010024093">
    <property type="protein sequence ID" value="MPC65964.1"/>
    <property type="molecule type" value="Genomic_DNA"/>
</dbReference>
<name>A0A5B7HB46_PORTR</name>
<gene>
    <name evidence="2" type="ORF">E2C01_060105</name>
</gene>
<evidence type="ECO:0000313" key="3">
    <source>
        <dbReference type="Proteomes" id="UP000324222"/>
    </source>
</evidence>
<keyword evidence="3" id="KW-1185">Reference proteome</keyword>
<sequence>MAAAGGQTGGQADRTGTWPGCREGTGGGDGMGAKEERQGMVCAARRPLRDYTGWRRAQRWASCRSFHFMLITERDASRLSAS</sequence>
<proteinExistence type="predicted"/>
<evidence type="ECO:0000313" key="2">
    <source>
        <dbReference type="EMBL" id="MPC65964.1"/>
    </source>
</evidence>
<dbReference type="Proteomes" id="UP000324222">
    <property type="component" value="Unassembled WGS sequence"/>
</dbReference>
<reference evidence="2 3" key="1">
    <citation type="submission" date="2019-05" db="EMBL/GenBank/DDBJ databases">
        <title>Another draft genome of Portunus trituberculatus and its Hox gene families provides insights of decapod evolution.</title>
        <authorList>
            <person name="Jeong J.-H."/>
            <person name="Song I."/>
            <person name="Kim S."/>
            <person name="Choi T."/>
            <person name="Kim D."/>
            <person name="Ryu S."/>
            <person name="Kim W."/>
        </authorList>
    </citation>
    <scope>NUCLEOTIDE SEQUENCE [LARGE SCALE GENOMIC DNA]</scope>
    <source>
        <tissue evidence="2">Muscle</tissue>
    </source>
</reference>
<evidence type="ECO:0000256" key="1">
    <source>
        <dbReference type="SAM" id="MobiDB-lite"/>
    </source>
</evidence>
<organism evidence="2 3">
    <name type="scientific">Portunus trituberculatus</name>
    <name type="common">Swimming crab</name>
    <name type="synonym">Neptunus trituberculatus</name>
    <dbReference type="NCBI Taxonomy" id="210409"/>
    <lineage>
        <taxon>Eukaryota</taxon>
        <taxon>Metazoa</taxon>
        <taxon>Ecdysozoa</taxon>
        <taxon>Arthropoda</taxon>
        <taxon>Crustacea</taxon>
        <taxon>Multicrustacea</taxon>
        <taxon>Malacostraca</taxon>
        <taxon>Eumalacostraca</taxon>
        <taxon>Eucarida</taxon>
        <taxon>Decapoda</taxon>
        <taxon>Pleocyemata</taxon>
        <taxon>Brachyura</taxon>
        <taxon>Eubrachyura</taxon>
        <taxon>Portunoidea</taxon>
        <taxon>Portunidae</taxon>
        <taxon>Portuninae</taxon>
        <taxon>Portunus</taxon>
    </lineage>
</organism>
<accession>A0A5B7HB46</accession>
<protein>
    <submittedName>
        <fullName evidence="2">Uncharacterized protein</fullName>
    </submittedName>
</protein>
<comment type="caution">
    <text evidence="2">The sequence shown here is derived from an EMBL/GenBank/DDBJ whole genome shotgun (WGS) entry which is preliminary data.</text>
</comment>